<dbReference type="GO" id="GO:0090575">
    <property type="term" value="C:RNA polymerase II transcription regulator complex"/>
    <property type="evidence" value="ECO:0007669"/>
    <property type="project" value="TreeGrafter"/>
</dbReference>
<evidence type="ECO:0000313" key="4">
    <source>
        <dbReference type="EMBL" id="KAH7070059.1"/>
    </source>
</evidence>
<dbReference type="GO" id="GO:0001228">
    <property type="term" value="F:DNA-binding transcription activator activity, RNA polymerase II-specific"/>
    <property type="evidence" value="ECO:0007669"/>
    <property type="project" value="TreeGrafter"/>
</dbReference>
<proteinExistence type="predicted"/>
<keyword evidence="5" id="KW-1185">Reference proteome</keyword>
<dbReference type="CDD" id="cd14688">
    <property type="entry name" value="bZIP_YAP"/>
    <property type="match status" value="1"/>
</dbReference>
<feature type="region of interest" description="Disordered" evidence="3">
    <location>
        <begin position="121"/>
        <end position="183"/>
    </location>
</feature>
<sequence length="342" mass="38220">MKFSFRPYKSGKPSSEDASPSDAASPQQKRKDQIRRAQKTHRERKEAYVKALEVEVVQLRANEARILQETRSLYATITDLKRRLVDNGIQFPSATVVIPSEVARGEEKEERSITLQIQEMERKKGKQIGVQRHPADHNRHRPSGPSIVNTAADTSHRSPRSNYSHPFSASTVSPSTAPPSATNFSPLASHTRVGDLDLSTIGMEFVLRLESPCFPHMFAATDTSTTGHALCVSASVLHHHPHQALIPQKSADGSTWQVPALSIERLLELSNSVPLQDGELTPVQVWDAVRRHEGLWELETERLERLKERLVKEVKCYGFGGVIDQVIVNDALFEAFIVGRVF</sequence>
<dbReference type="PANTHER" id="PTHR40621:SF6">
    <property type="entry name" value="AP-1-LIKE TRANSCRIPTION FACTOR YAP1-RELATED"/>
    <property type="match status" value="1"/>
</dbReference>
<dbReference type="EMBL" id="JAGMVJ010000028">
    <property type="protein sequence ID" value="KAH7070059.1"/>
    <property type="molecule type" value="Genomic_DNA"/>
</dbReference>
<keyword evidence="2" id="KW-0539">Nucleus</keyword>
<dbReference type="Gene3D" id="1.20.5.170">
    <property type="match status" value="1"/>
</dbReference>
<feature type="compositionally biased region" description="Low complexity" evidence="3">
    <location>
        <begin position="16"/>
        <end position="26"/>
    </location>
</feature>
<organism evidence="4 5">
    <name type="scientific">Paraphoma chrysanthemicola</name>
    <dbReference type="NCBI Taxonomy" id="798071"/>
    <lineage>
        <taxon>Eukaryota</taxon>
        <taxon>Fungi</taxon>
        <taxon>Dikarya</taxon>
        <taxon>Ascomycota</taxon>
        <taxon>Pezizomycotina</taxon>
        <taxon>Dothideomycetes</taxon>
        <taxon>Pleosporomycetidae</taxon>
        <taxon>Pleosporales</taxon>
        <taxon>Pleosporineae</taxon>
        <taxon>Phaeosphaeriaceae</taxon>
        <taxon>Paraphoma</taxon>
    </lineage>
</organism>
<dbReference type="GO" id="GO:0000976">
    <property type="term" value="F:transcription cis-regulatory region binding"/>
    <property type="evidence" value="ECO:0007669"/>
    <property type="project" value="InterPro"/>
</dbReference>
<dbReference type="OrthoDB" id="2590011at2759"/>
<reference evidence="4" key="1">
    <citation type="journal article" date="2021" name="Nat. Commun.">
        <title>Genetic determinants of endophytism in the Arabidopsis root mycobiome.</title>
        <authorList>
            <person name="Mesny F."/>
            <person name="Miyauchi S."/>
            <person name="Thiergart T."/>
            <person name="Pickel B."/>
            <person name="Atanasova L."/>
            <person name="Karlsson M."/>
            <person name="Huettel B."/>
            <person name="Barry K.W."/>
            <person name="Haridas S."/>
            <person name="Chen C."/>
            <person name="Bauer D."/>
            <person name="Andreopoulos W."/>
            <person name="Pangilinan J."/>
            <person name="LaButti K."/>
            <person name="Riley R."/>
            <person name="Lipzen A."/>
            <person name="Clum A."/>
            <person name="Drula E."/>
            <person name="Henrissat B."/>
            <person name="Kohler A."/>
            <person name="Grigoriev I.V."/>
            <person name="Martin F.M."/>
            <person name="Hacquard S."/>
        </authorList>
    </citation>
    <scope>NUCLEOTIDE SEQUENCE</scope>
    <source>
        <strain evidence="4">MPI-SDFR-AT-0120</strain>
    </source>
</reference>
<evidence type="ECO:0008006" key="6">
    <source>
        <dbReference type="Google" id="ProtNLM"/>
    </source>
</evidence>
<evidence type="ECO:0000256" key="1">
    <source>
        <dbReference type="ARBA" id="ARBA00004123"/>
    </source>
</evidence>
<protein>
    <recommendedName>
        <fullName evidence="6">BZIP domain-containing protein</fullName>
    </recommendedName>
</protein>
<evidence type="ECO:0000256" key="3">
    <source>
        <dbReference type="SAM" id="MobiDB-lite"/>
    </source>
</evidence>
<feature type="region of interest" description="Disordered" evidence="3">
    <location>
        <begin position="1"/>
        <end position="44"/>
    </location>
</feature>
<dbReference type="SUPFAM" id="SSF57959">
    <property type="entry name" value="Leucine zipper domain"/>
    <property type="match status" value="1"/>
</dbReference>
<comment type="subcellular location">
    <subcellularLocation>
        <location evidence="1">Nucleus</location>
    </subcellularLocation>
</comment>
<name>A0A8K0VST7_9PLEO</name>
<dbReference type="InterPro" id="IPR046347">
    <property type="entry name" value="bZIP_sf"/>
</dbReference>
<accession>A0A8K0VST7</accession>
<evidence type="ECO:0000313" key="5">
    <source>
        <dbReference type="Proteomes" id="UP000813461"/>
    </source>
</evidence>
<feature type="compositionally biased region" description="Low complexity" evidence="3">
    <location>
        <begin position="166"/>
        <end position="183"/>
    </location>
</feature>
<dbReference type="InterPro" id="IPR050936">
    <property type="entry name" value="AP-1-like"/>
</dbReference>
<dbReference type="AlphaFoldDB" id="A0A8K0VST7"/>
<dbReference type="Proteomes" id="UP000813461">
    <property type="component" value="Unassembled WGS sequence"/>
</dbReference>
<comment type="caution">
    <text evidence="4">The sequence shown here is derived from an EMBL/GenBank/DDBJ whole genome shotgun (WGS) entry which is preliminary data.</text>
</comment>
<dbReference type="PANTHER" id="PTHR40621">
    <property type="entry name" value="TRANSCRIPTION FACTOR KAPC-RELATED"/>
    <property type="match status" value="1"/>
</dbReference>
<gene>
    <name evidence="4" type="ORF">FB567DRAFT_218998</name>
</gene>
<evidence type="ECO:0000256" key="2">
    <source>
        <dbReference type="ARBA" id="ARBA00023242"/>
    </source>
</evidence>